<dbReference type="InterPro" id="IPR013216">
    <property type="entry name" value="Methyltransf_11"/>
</dbReference>
<evidence type="ECO:0000313" key="2">
    <source>
        <dbReference type="EMBL" id="SMC08807.1"/>
    </source>
</evidence>
<organism evidence="2 3">
    <name type="scientific">Nitratiruptor tergarcus DSM 16512</name>
    <dbReference type="NCBI Taxonomy" id="1069081"/>
    <lineage>
        <taxon>Bacteria</taxon>
        <taxon>Pseudomonadati</taxon>
        <taxon>Campylobacterota</taxon>
        <taxon>Epsilonproteobacteria</taxon>
        <taxon>Nautiliales</taxon>
        <taxon>Nitratiruptoraceae</taxon>
        <taxon>Nitratiruptor</taxon>
    </lineage>
</organism>
<dbReference type="InterPro" id="IPR050508">
    <property type="entry name" value="Methyltransf_Superfamily"/>
</dbReference>
<dbReference type="PANTHER" id="PTHR42912">
    <property type="entry name" value="METHYLTRANSFERASE"/>
    <property type="match status" value="1"/>
</dbReference>
<accession>A0A1W1WR90</accession>
<dbReference type="Pfam" id="PF08241">
    <property type="entry name" value="Methyltransf_11"/>
    <property type="match status" value="1"/>
</dbReference>
<evidence type="ECO:0000259" key="1">
    <source>
        <dbReference type="Pfam" id="PF08241"/>
    </source>
</evidence>
<dbReference type="RefSeq" id="WP_084275069.1">
    <property type="nucleotide sequence ID" value="NZ_AP026671.1"/>
</dbReference>
<name>A0A1W1WR90_9BACT</name>
<gene>
    <name evidence="2" type="ORF">SAMN05660197_0581</name>
</gene>
<dbReference type="AlphaFoldDB" id="A0A1W1WR90"/>
<keyword evidence="2" id="KW-0830">Ubiquinone</keyword>
<reference evidence="3" key="1">
    <citation type="submission" date="2017-04" db="EMBL/GenBank/DDBJ databases">
        <authorList>
            <person name="Varghese N."/>
            <person name="Submissions S."/>
        </authorList>
    </citation>
    <scope>NUCLEOTIDE SEQUENCE [LARGE SCALE GENOMIC DNA]</scope>
    <source>
        <strain evidence="3">DSM 16512</strain>
    </source>
</reference>
<dbReference type="EMBL" id="FWWZ01000001">
    <property type="protein sequence ID" value="SMC08807.1"/>
    <property type="molecule type" value="Genomic_DNA"/>
</dbReference>
<dbReference type="InterPro" id="IPR029063">
    <property type="entry name" value="SAM-dependent_MTases_sf"/>
</dbReference>
<evidence type="ECO:0000313" key="3">
    <source>
        <dbReference type="Proteomes" id="UP000192602"/>
    </source>
</evidence>
<keyword evidence="3" id="KW-1185">Reference proteome</keyword>
<dbReference type="Gene3D" id="3.40.50.150">
    <property type="entry name" value="Vaccinia Virus protein VP39"/>
    <property type="match status" value="1"/>
</dbReference>
<dbReference type="GO" id="GO:0032259">
    <property type="term" value="P:methylation"/>
    <property type="evidence" value="ECO:0007669"/>
    <property type="project" value="UniProtKB-KW"/>
</dbReference>
<keyword evidence="2" id="KW-0489">Methyltransferase</keyword>
<sequence>MPKEKLFEKNFEYYDRWFDEHDKIYQTELKAIKKILPPFKKAVEIGVGTGRFAAPLGITLGVEPSHNMAHIAKQRGIEVIEAQAEDLPFADKSFDLVLMVTTICFVDDIDKTLQEAKRILTDDGYLLIAFVDRDSELGKMYEKNKDKSRFYKEATFFSKKEILKLLKKHGFIVEKCTEALFGSDLKHLNFEIYDGCKKGGAFLSLLARKKL</sequence>
<keyword evidence="2" id="KW-0808">Transferase</keyword>
<dbReference type="PANTHER" id="PTHR42912:SF80">
    <property type="entry name" value="METHYLTRANSFERASE DOMAIN-CONTAINING PROTEIN"/>
    <property type="match status" value="1"/>
</dbReference>
<dbReference type="CDD" id="cd02440">
    <property type="entry name" value="AdoMet_MTases"/>
    <property type="match status" value="1"/>
</dbReference>
<dbReference type="SUPFAM" id="SSF53335">
    <property type="entry name" value="S-adenosyl-L-methionine-dependent methyltransferases"/>
    <property type="match status" value="1"/>
</dbReference>
<proteinExistence type="predicted"/>
<protein>
    <submittedName>
        <fullName evidence="2">Ubiquinone/menaquinone biosynthesis C-methylase UbiE</fullName>
    </submittedName>
</protein>
<feature type="domain" description="Methyltransferase type 11" evidence="1">
    <location>
        <begin position="43"/>
        <end position="128"/>
    </location>
</feature>
<dbReference type="OrthoDB" id="529208at2"/>
<dbReference type="Proteomes" id="UP000192602">
    <property type="component" value="Unassembled WGS sequence"/>
</dbReference>
<dbReference type="STRING" id="1069081.SAMN05660197_0581"/>
<dbReference type="GO" id="GO:0008757">
    <property type="term" value="F:S-adenosylmethionine-dependent methyltransferase activity"/>
    <property type="evidence" value="ECO:0007669"/>
    <property type="project" value="InterPro"/>
</dbReference>